<keyword evidence="1" id="KW-0175">Coiled coil</keyword>
<reference evidence="2 3" key="1">
    <citation type="submission" date="2015-09" db="EMBL/GenBank/DDBJ databases">
        <title>Genome sequence of Oxobacter pfennigii DSM 3222.</title>
        <authorList>
            <person name="Poehlein A."/>
            <person name="Bengelsdorf F.R."/>
            <person name="Schiel-Bengelsdorf B."/>
            <person name="Duerre P."/>
            <person name="Daniel R."/>
        </authorList>
    </citation>
    <scope>NUCLEOTIDE SEQUENCE [LARGE SCALE GENOMIC DNA]</scope>
    <source>
        <strain evidence="2 3">DSM 3222</strain>
    </source>
</reference>
<gene>
    <name evidence="2" type="ORF">OXPF_05000</name>
</gene>
<evidence type="ECO:0000313" key="3">
    <source>
        <dbReference type="Proteomes" id="UP000050326"/>
    </source>
</evidence>
<proteinExistence type="predicted"/>
<protein>
    <submittedName>
        <fullName evidence="2">Uncharacterized protein</fullName>
    </submittedName>
</protein>
<evidence type="ECO:0000313" key="2">
    <source>
        <dbReference type="EMBL" id="KPU46020.1"/>
    </source>
</evidence>
<feature type="coiled-coil region" evidence="1">
    <location>
        <begin position="50"/>
        <end position="77"/>
    </location>
</feature>
<dbReference type="RefSeq" id="WP_054873629.1">
    <property type="nucleotide sequence ID" value="NZ_LKET01000016.1"/>
</dbReference>
<accession>A0A0P8X5F0</accession>
<evidence type="ECO:0000256" key="1">
    <source>
        <dbReference type="SAM" id="Coils"/>
    </source>
</evidence>
<dbReference type="EMBL" id="LKET01000016">
    <property type="protein sequence ID" value="KPU46020.1"/>
    <property type="molecule type" value="Genomic_DNA"/>
</dbReference>
<organism evidence="2 3">
    <name type="scientific">Oxobacter pfennigii</name>
    <dbReference type="NCBI Taxonomy" id="36849"/>
    <lineage>
        <taxon>Bacteria</taxon>
        <taxon>Bacillati</taxon>
        <taxon>Bacillota</taxon>
        <taxon>Clostridia</taxon>
        <taxon>Eubacteriales</taxon>
        <taxon>Clostridiaceae</taxon>
        <taxon>Oxobacter</taxon>
    </lineage>
</organism>
<dbReference type="STRING" id="36849.OXPF_05000"/>
<sequence>MKKGRVYKKVISAANVASPIASVLALVHPAFLAIPVISSVANELFSYFDSQSTEKRLKSLQDALEAKNIEIEIFKLKLNRLDEHGTYVVRNNLKHLCLSALPETVDTFNLAMIDYIMNEEQAMTE</sequence>
<comment type="caution">
    <text evidence="2">The sequence shown here is derived from an EMBL/GenBank/DDBJ whole genome shotgun (WGS) entry which is preliminary data.</text>
</comment>
<dbReference type="AlphaFoldDB" id="A0A0P8X5F0"/>
<dbReference type="Proteomes" id="UP000050326">
    <property type="component" value="Unassembled WGS sequence"/>
</dbReference>
<name>A0A0P8X5F0_9CLOT</name>
<keyword evidence="3" id="KW-1185">Reference proteome</keyword>